<feature type="domain" description="PilZ" evidence="2">
    <location>
        <begin position="162"/>
        <end position="255"/>
    </location>
</feature>
<evidence type="ECO:0000313" key="3">
    <source>
        <dbReference type="EMBL" id="MBO1108867.1"/>
    </source>
</evidence>
<dbReference type="Pfam" id="PF07238">
    <property type="entry name" value="PilZ"/>
    <property type="match status" value="2"/>
</dbReference>
<dbReference type="EMBL" id="JAFNAA010000012">
    <property type="protein sequence ID" value="MBO1108867.1"/>
    <property type="molecule type" value="Genomic_DNA"/>
</dbReference>
<dbReference type="RefSeq" id="WP_207542261.1">
    <property type="nucleotide sequence ID" value="NZ_JAFNAA010000012.1"/>
</dbReference>
<accession>A0A8I2B693</accession>
<proteinExistence type="predicted"/>
<organism evidence="3 4">
    <name type="scientific">Plesiomonas shigelloides</name>
    <name type="common">Aeromonas shigelloides</name>
    <dbReference type="NCBI Taxonomy" id="703"/>
    <lineage>
        <taxon>Bacteria</taxon>
        <taxon>Pseudomonadati</taxon>
        <taxon>Pseudomonadota</taxon>
        <taxon>Gammaproteobacteria</taxon>
        <taxon>Enterobacterales</taxon>
        <taxon>Enterobacteriaceae</taxon>
        <taxon>Plesiomonas</taxon>
    </lineage>
</organism>
<name>A0A8I2B693_PLESH</name>
<evidence type="ECO:0000259" key="2">
    <source>
        <dbReference type="Pfam" id="PF07238"/>
    </source>
</evidence>
<dbReference type="AlphaFoldDB" id="A0A8I2B693"/>
<evidence type="ECO:0000313" key="4">
    <source>
        <dbReference type="Proteomes" id="UP000664658"/>
    </source>
</evidence>
<feature type="domain" description="PilZ" evidence="2">
    <location>
        <begin position="485"/>
        <end position="596"/>
    </location>
</feature>
<reference evidence="3" key="1">
    <citation type="submission" date="2021-03" db="EMBL/GenBank/DDBJ databases">
        <title>Plesiomonas shigelloides zfcc0051, isolated from zebrafish feces.</title>
        <authorList>
            <person name="Vanderhoek Z."/>
            <person name="Gaulke C."/>
        </authorList>
    </citation>
    <scope>NUCLEOTIDE SEQUENCE</scope>
    <source>
        <strain evidence="3">Zfcc0051</strain>
    </source>
</reference>
<dbReference type="InterPro" id="IPR009875">
    <property type="entry name" value="PilZ_domain"/>
</dbReference>
<sequence length="803" mass="93216">MRTSKPDELNAILQQLIPMGLHPNLDDLIHNMLPDSTPNERLQLKMQLRELHTPCLQPIDLRNRVDGRCYEHHILGLTHWLDDIALNLFKQQLELYQQRYTRGVYDAVMQAHNNFKVLHQKKQQRNSELEPETTEVANPTSKTLETKKLPVKVARFGYQFMRNEIRLLYHSQVLITLLETQYLVHGITLDISLAGLCLRVPHAVAFKLGQELNVQFGSLGDKLGLPELRNGVNYLIVGIERQPQRQLLRLHISQPEPIMQRLMGALARSGSKQVRLNVDDLLEQLRIRGFEQSYLNATTTLPLLISQQGTLYALHSQNNRELYQYWHDEEYQPVLGRFFTPERLSKICPPGVSTVKSLLYSFIHRQGGRAFFYCALNSELTDRAQRKLFWHTGARRPSFRVQRLIIRQLTADDFSPHAEQQTLIAEHQLGDLRYLVLLQDLSSEEIRSEYQRTPKPSLPLEQLNEYCLPRHSVPTFEVNMSQEPRRQAPRYRHQTEVEVTTPAQQKVIGYTVDFSETGLRIVLGQPVDVRRNQPLLLAFPKWQSLDKQIPLRNLPYRVLYINAEQNQLVLTASGQPDEHTGVQFIRRLINANRGVLQEDTERQPLPGIIDIFRQLTVPHLASIPIFVVKENNLFRPTALGITPATYHLNHRLGQDSTDDLLDPLLGEYWSQLVCRPLNEPSRHALPTDVKIYLSLRQERWQHKLHAKKLESEFASKQEQAEFIRHAMRHGEFIALKFQLTRYQRNILHPNLMRDFHQLIRANLSQARTLEQELLALSAMIELTDCTEEVLLRQEMHGSLSDSH</sequence>
<dbReference type="Gene3D" id="2.40.10.220">
    <property type="entry name" value="predicted glycosyltransferase like domains"/>
    <property type="match status" value="1"/>
</dbReference>
<dbReference type="Proteomes" id="UP000664658">
    <property type="component" value="Unassembled WGS sequence"/>
</dbReference>
<comment type="caution">
    <text evidence="3">The sequence shown here is derived from an EMBL/GenBank/DDBJ whole genome shotgun (WGS) entry which is preliminary data.</text>
</comment>
<protein>
    <submittedName>
        <fullName evidence="3">PilZ domain-containing protein</fullName>
    </submittedName>
</protein>
<evidence type="ECO:0000256" key="1">
    <source>
        <dbReference type="SAM" id="MobiDB-lite"/>
    </source>
</evidence>
<dbReference type="SUPFAM" id="SSF141371">
    <property type="entry name" value="PilZ domain-like"/>
    <property type="match status" value="1"/>
</dbReference>
<gene>
    <name evidence="3" type="ORF">J2R62_11695</name>
</gene>
<feature type="region of interest" description="Disordered" evidence="1">
    <location>
        <begin position="122"/>
        <end position="141"/>
    </location>
</feature>
<dbReference type="GO" id="GO:0035438">
    <property type="term" value="F:cyclic-di-GMP binding"/>
    <property type="evidence" value="ECO:0007669"/>
    <property type="project" value="InterPro"/>
</dbReference>